<organism evidence="2 3">
    <name type="scientific">Micavibrio aeruginosavorus</name>
    <dbReference type="NCBI Taxonomy" id="349221"/>
    <lineage>
        <taxon>Bacteria</taxon>
        <taxon>Pseudomonadati</taxon>
        <taxon>Bdellovibrionota</taxon>
        <taxon>Bdellovibrionia</taxon>
        <taxon>Bdellovibrionales</taxon>
        <taxon>Pseudobdellovibrionaceae</taxon>
        <taxon>Micavibrio</taxon>
    </lineage>
</organism>
<sequence>MRAFLYRLRNFENPFAREKVLGVSKGKRRYDLPLSGSSNNTFLRLLIALMSVLGMLALAASFALGAMTDRWSQGLANKVSVEIPAADSGGDIIEPGIVKSMTDEAAKILNEDKDVHEAVIMEESDVRELLSPWLGNDMVMDSIPIPGLISVTFDADAKPDLKKLEARLKEAAPRARIDTHETWLSEVMRFTGALQFSAALLGLIIGATTLVAVAGGVRSKLSENKEELELLHLMGASDSYIANQLQRHTLILSLQGGVCGVLAGGLLLFVISLIAGNMGVNLVPGFTLDNTQKSLLLFLPLPIAILAMITARFTVLRVLTKMP</sequence>
<comment type="caution">
    <text evidence="2">The sequence shown here is derived from an EMBL/GenBank/DDBJ whole genome shotgun (WGS) entry which is preliminary data.</text>
</comment>
<dbReference type="GO" id="GO:0051301">
    <property type="term" value="P:cell division"/>
    <property type="evidence" value="ECO:0007669"/>
    <property type="project" value="InterPro"/>
</dbReference>
<feature type="transmembrane region" description="Helical" evidence="1">
    <location>
        <begin position="295"/>
        <end position="315"/>
    </location>
</feature>
<dbReference type="GO" id="GO:0032153">
    <property type="term" value="C:cell division site"/>
    <property type="evidence" value="ECO:0007669"/>
    <property type="project" value="TreeGrafter"/>
</dbReference>
<protein>
    <submittedName>
        <fullName evidence="2">Permease</fullName>
    </submittedName>
</protein>
<feature type="transmembrane region" description="Helical" evidence="1">
    <location>
        <begin position="42"/>
        <end position="64"/>
    </location>
</feature>
<keyword evidence="1" id="KW-0812">Transmembrane</keyword>
<dbReference type="EMBL" id="QFQB01000032">
    <property type="protein sequence ID" value="PZQ46114.1"/>
    <property type="molecule type" value="Genomic_DNA"/>
</dbReference>
<feature type="transmembrane region" description="Helical" evidence="1">
    <location>
        <begin position="250"/>
        <end position="275"/>
    </location>
</feature>
<proteinExistence type="predicted"/>
<dbReference type="AlphaFoldDB" id="A0A2W5MZ92"/>
<dbReference type="PANTHER" id="PTHR47755:SF1">
    <property type="entry name" value="CELL DIVISION PROTEIN FTSX"/>
    <property type="match status" value="1"/>
</dbReference>
<accession>A0A2W5MZ92</accession>
<keyword evidence="1" id="KW-1133">Transmembrane helix</keyword>
<keyword evidence="1" id="KW-0472">Membrane</keyword>
<gene>
    <name evidence="2" type="ORF">DI551_05760</name>
</gene>
<evidence type="ECO:0000313" key="2">
    <source>
        <dbReference type="EMBL" id="PZQ46114.1"/>
    </source>
</evidence>
<reference evidence="2 3" key="1">
    <citation type="submission" date="2017-08" db="EMBL/GenBank/DDBJ databases">
        <title>Infants hospitalized years apart are colonized by the same room-sourced microbial strains.</title>
        <authorList>
            <person name="Brooks B."/>
            <person name="Olm M.R."/>
            <person name="Firek B.A."/>
            <person name="Baker R."/>
            <person name="Thomas B.C."/>
            <person name="Morowitz M.J."/>
            <person name="Banfield J.F."/>
        </authorList>
    </citation>
    <scope>NUCLEOTIDE SEQUENCE [LARGE SCALE GENOMIC DNA]</scope>
    <source>
        <strain evidence="2">S2_005_002_R2_29</strain>
    </source>
</reference>
<dbReference type="InterPro" id="IPR004513">
    <property type="entry name" value="FtsX"/>
</dbReference>
<dbReference type="Proteomes" id="UP000249417">
    <property type="component" value="Unassembled WGS sequence"/>
</dbReference>
<evidence type="ECO:0000313" key="3">
    <source>
        <dbReference type="Proteomes" id="UP000249417"/>
    </source>
</evidence>
<dbReference type="GO" id="GO:0016020">
    <property type="term" value="C:membrane"/>
    <property type="evidence" value="ECO:0007669"/>
    <property type="project" value="InterPro"/>
</dbReference>
<feature type="transmembrane region" description="Helical" evidence="1">
    <location>
        <begin position="193"/>
        <end position="217"/>
    </location>
</feature>
<name>A0A2W5MZ92_9BACT</name>
<evidence type="ECO:0000256" key="1">
    <source>
        <dbReference type="SAM" id="Phobius"/>
    </source>
</evidence>
<dbReference type="PANTHER" id="PTHR47755">
    <property type="entry name" value="CELL DIVISION PROTEIN FTSX"/>
    <property type="match status" value="1"/>
</dbReference>